<name>A0ACA9RB64_9GLOM</name>
<gene>
    <name evidence="1" type="ORF">SPELUC_LOCUS16676</name>
</gene>
<proteinExistence type="predicted"/>
<dbReference type="EMBL" id="CAJVPW010063368">
    <property type="protein sequence ID" value="CAG8784619.1"/>
    <property type="molecule type" value="Genomic_DNA"/>
</dbReference>
<reference evidence="1" key="1">
    <citation type="submission" date="2021-06" db="EMBL/GenBank/DDBJ databases">
        <authorList>
            <person name="Kallberg Y."/>
            <person name="Tangrot J."/>
            <person name="Rosling A."/>
        </authorList>
    </citation>
    <scope>NUCLEOTIDE SEQUENCE</scope>
    <source>
        <strain evidence="1">28 12/20/2015</strain>
    </source>
</reference>
<accession>A0ACA9RB64</accession>
<evidence type="ECO:0000313" key="1">
    <source>
        <dbReference type="EMBL" id="CAG8784619.1"/>
    </source>
</evidence>
<sequence>NSNGDPVGELHSKGRFVVGIGSIHKLGTRYTLKGRANVKFCLKFETLRELQEFLTERNVFTTP</sequence>
<comment type="caution">
    <text evidence="1">The sequence shown here is derived from an EMBL/GenBank/DDBJ whole genome shotgun (WGS) entry which is preliminary data.</text>
</comment>
<dbReference type="Proteomes" id="UP000789366">
    <property type="component" value="Unassembled WGS sequence"/>
</dbReference>
<keyword evidence="2" id="KW-1185">Reference proteome</keyword>
<feature type="non-terminal residue" evidence="1">
    <location>
        <position position="1"/>
    </location>
</feature>
<protein>
    <submittedName>
        <fullName evidence="1">12630_t:CDS:1</fullName>
    </submittedName>
</protein>
<evidence type="ECO:0000313" key="2">
    <source>
        <dbReference type="Proteomes" id="UP000789366"/>
    </source>
</evidence>
<organism evidence="1 2">
    <name type="scientific">Cetraspora pellucida</name>
    <dbReference type="NCBI Taxonomy" id="1433469"/>
    <lineage>
        <taxon>Eukaryota</taxon>
        <taxon>Fungi</taxon>
        <taxon>Fungi incertae sedis</taxon>
        <taxon>Mucoromycota</taxon>
        <taxon>Glomeromycotina</taxon>
        <taxon>Glomeromycetes</taxon>
        <taxon>Diversisporales</taxon>
        <taxon>Gigasporaceae</taxon>
        <taxon>Cetraspora</taxon>
    </lineage>
</organism>